<reference evidence="2" key="3">
    <citation type="submission" date="2025-08" db="UniProtKB">
        <authorList>
            <consortium name="Ensembl"/>
        </authorList>
    </citation>
    <scope>IDENTIFICATION</scope>
</reference>
<feature type="compositionally biased region" description="Acidic residues" evidence="1">
    <location>
        <begin position="1"/>
        <end position="10"/>
    </location>
</feature>
<dbReference type="InParanoid" id="F6XN78"/>
<accession>F6XN78</accession>
<feature type="compositionally biased region" description="Polar residues" evidence="1">
    <location>
        <begin position="196"/>
        <end position="207"/>
    </location>
</feature>
<proteinExistence type="predicted"/>
<keyword evidence="3" id="KW-1185">Reference proteome</keyword>
<evidence type="ECO:0000313" key="2">
    <source>
        <dbReference type="Ensembl" id="ENSCINP00000024891.2"/>
    </source>
</evidence>
<dbReference type="EMBL" id="EAAA01001945">
    <property type="status" value="NOT_ANNOTATED_CDS"/>
    <property type="molecule type" value="Genomic_DNA"/>
</dbReference>
<feature type="compositionally biased region" description="Polar residues" evidence="1">
    <location>
        <begin position="27"/>
        <end position="36"/>
    </location>
</feature>
<evidence type="ECO:0000256" key="1">
    <source>
        <dbReference type="SAM" id="MobiDB-lite"/>
    </source>
</evidence>
<sequence>MSESGGEMDELSVYPKLGRYNGGVASPSKQSLTELGNRSEQKRYSASSLADGVTGTASLPSSPNHLMPAKWRYKRNKGKSSLASESTERMANNSSRAADETAINDEAFMEGHENHISSADVHAYQDDDQLIVIAEEYDEIEEIDMAVADEDDTFSTSDIQDKNVSQDVPKLKLDLVDQEISPVRKINLCEHNLSRSAPPSCMTSPSRANDVDGMESPVTDSNNNFESDKQEGKFVVLNSLDYERTKQHVKIDREDLNNNTSDASSPSSNTSD</sequence>
<dbReference type="AlphaFoldDB" id="F6XN78"/>
<reference evidence="3" key="1">
    <citation type="journal article" date="2002" name="Science">
        <title>The draft genome of Ciona intestinalis: insights into chordate and vertebrate origins.</title>
        <authorList>
            <person name="Dehal P."/>
            <person name="Satou Y."/>
            <person name="Campbell R.K."/>
            <person name="Chapman J."/>
            <person name="Degnan B."/>
            <person name="De Tomaso A."/>
            <person name="Davidson B."/>
            <person name="Di Gregorio A."/>
            <person name="Gelpke M."/>
            <person name="Goodstein D.M."/>
            <person name="Harafuji N."/>
            <person name="Hastings K.E."/>
            <person name="Ho I."/>
            <person name="Hotta K."/>
            <person name="Huang W."/>
            <person name="Kawashima T."/>
            <person name="Lemaire P."/>
            <person name="Martinez D."/>
            <person name="Meinertzhagen I.A."/>
            <person name="Necula S."/>
            <person name="Nonaka M."/>
            <person name="Putnam N."/>
            <person name="Rash S."/>
            <person name="Saiga H."/>
            <person name="Satake M."/>
            <person name="Terry A."/>
            <person name="Yamada L."/>
            <person name="Wang H.G."/>
            <person name="Awazu S."/>
            <person name="Azumi K."/>
            <person name="Boore J."/>
            <person name="Branno M."/>
            <person name="Chin-Bow S."/>
            <person name="DeSantis R."/>
            <person name="Doyle S."/>
            <person name="Francino P."/>
            <person name="Keys D.N."/>
            <person name="Haga S."/>
            <person name="Hayashi H."/>
            <person name="Hino K."/>
            <person name="Imai K.S."/>
            <person name="Inaba K."/>
            <person name="Kano S."/>
            <person name="Kobayashi K."/>
            <person name="Kobayashi M."/>
            <person name="Lee B.I."/>
            <person name="Makabe K.W."/>
            <person name="Manohar C."/>
            <person name="Matassi G."/>
            <person name="Medina M."/>
            <person name="Mochizuki Y."/>
            <person name="Mount S."/>
            <person name="Morishita T."/>
            <person name="Miura S."/>
            <person name="Nakayama A."/>
            <person name="Nishizaka S."/>
            <person name="Nomoto H."/>
            <person name="Ohta F."/>
            <person name="Oishi K."/>
            <person name="Rigoutsos I."/>
            <person name="Sano M."/>
            <person name="Sasaki A."/>
            <person name="Sasakura Y."/>
            <person name="Shoguchi E."/>
            <person name="Shin-i T."/>
            <person name="Spagnuolo A."/>
            <person name="Stainier D."/>
            <person name="Suzuki M.M."/>
            <person name="Tassy O."/>
            <person name="Takatori N."/>
            <person name="Tokuoka M."/>
            <person name="Yagi K."/>
            <person name="Yoshizaki F."/>
            <person name="Wada S."/>
            <person name="Zhang C."/>
            <person name="Hyatt P.D."/>
            <person name="Larimer F."/>
            <person name="Detter C."/>
            <person name="Doggett N."/>
            <person name="Glavina T."/>
            <person name="Hawkins T."/>
            <person name="Richardson P."/>
            <person name="Lucas S."/>
            <person name="Kohara Y."/>
            <person name="Levine M."/>
            <person name="Satoh N."/>
            <person name="Rokhsar D.S."/>
        </authorList>
    </citation>
    <scope>NUCLEOTIDE SEQUENCE [LARGE SCALE GENOMIC DNA]</scope>
</reference>
<reference evidence="2" key="4">
    <citation type="submission" date="2025-09" db="UniProtKB">
        <authorList>
            <consortium name="Ensembl"/>
        </authorList>
    </citation>
    <scope>IDENTIFICATION</scope>
</reference>
<dbReference type="Proteomes" id="UP000008144">
    <property type="component" value="Chromosome 4"/>
</dbReference>
<dbReference type="Ensembl" id="ENSCINT00000025137.2">
    <property type="protein sequence ID" value="ENSCINP00000024891.2"/>
    <property type="gene ID" value="ENSCING00000013585.2"/>
</dbReference>
<feature type="region of interest" description="Disordered" evidence="1">
    <location>
        <begin position="248"/>
        <end position="272"/>
    </location>
</feature>
<name>F6XN78_CIOIN</name>
<protein>
    <submittedName>
        <fullName evidence="2">Uncharacterized protein</fullName>
    </submittedName>
</protein>
<feature type="region of interest" description="Disordered" evidence="1">
    <location>
        <begin position="1"/>
        <end position="99"/>
    </location>
</feature>
<feature type="compositionally biased region" description="Polar residues" evidence="1">
    <location>
        <begin position="79"/>
        <end position="96"/>
    </location>
</feature>
<feature type="compositionally biased region" description="Low complexity" evidence="1">
    <location>
        <begin position="257"/>
        <end position="272"/>
    </location>
</feature>
<organism evidence="2 3">
    <name type="scientific">Ciona intestinalis</name>
    <name type="common">Transparent sea squirt</name>
    <name type="synonym">Ascidia intestinalis</name>
    <dbReference type="NCBI Taxonomy" id="7719"/>
    <lineage>
        <taxon>Eukaryota</taxon>
        <taxon>Metazoa</taxon>
        <taxon>Chordata</taxon>
        <taxon>Tunicata</taxon>
        <taxon>Ascidiacea</taxon>
        <taxon>Phlebobranchia</taxon>
        <taxon>Cionidae</taxon>
        <taxon>Ciona</taxon>
    </lineage>
</organism>
<feature type="compositionally biased region" description="Polar residues" evidence="1">
    <location>
        <begin position="55"/>
        <end position="64"/>
    </location>
</feature>
<reference evidence="2" key="2">
    <citation type="journal article" date="2008" name="Genome Biol.">
        <title>Improved genome assembly and evidence-based global gene model set for the chordate Ciona intestinalis: new insight into intron and operon populations.</title>
        <authorList>
            <person name="Satou Y."/>
            <person name="Mineta K."/>
            <person name="Ogasawara M."/>
            <person name="Sasakura Y."/>
            <person name="Shoguchi E."/>
            <person name="Ueno K."/>
            <person name="Yamada L."/>
            <person name="Matsumoto J."/>
            <person name="Wasserscheid J."/>
            <person name="Dewar K."/>
            <person name="Wiley G.B."/>
            <person name="Macmil S.L."/>
            <person name="Roe B.A."/>
            <person name="Zeller R.W."/>
            <person name="Hastings K.E."/>
            <person name="Lemaire P."/>
            <person name="Lindquist E."/>
            <person name="Endo T."/>
            <person name="Hotta K."/>
            <person name="Inaba K."/>
        </authorList>
    </citation>
    <scope>NUCLEOTIDE SEQUENCE [LARGE SCALE GENOMIC DNA]</scope>
    <source>
        <strain evidence="2">wild type</strain>
    </source>
</reference>
<evidence type="ECO:0000313" key="3">
    <source>
        <dbReference type="Proteomes" id="UP000008144"/>
    </source>
</evidence>
<dbReference type="HOGENOM" id="CLU_1024993_0_0_1"/>
<feature type="region of interest" description="Disordered" evidence="1">
    <location>
        <begin position="196"/>
        <end position="231"/>
    </location>
</feature>